<dbReference type="Pfam" id="PF13442">
    <property type="entry name" value="Cytochrome_CBB3"/>
    <property type="match status" value="1"/>
</dbReference>
<dbReference type="InterPro" id="IPR002323">
    <property type="entry name" value="Cyt_CIE"/>
</dbReference>
<dbReference type="InterPro" id="IPR036909">
    <property type="entry name" value="Cyt_c-like_dom_sf"/>
</dbReference>
<dbReference type="Proteomes" id="UP001408594">
    <property type="component" value="Unassembled WGS sequence"/>
</dbReference>
<evidence type="ECO:0000256" key="4">
    <source>
        <dbReference type="ARBA" id="ARBA00022982"/>
    </source>
</evidence>
<proteinExistence type="predicted"/>
<evidence type="ECO:0000259" key="8">
    <source>
        <dbReference type="PROSITE" id="PS51007"/>
    </source>
</evidence>
<dbReference type="PROSITE" id="PS51007">
    <property type="entry name" value="CYTC"/>
    <property type="match status" value="1"/>
</dbReference>
<dbReference type="Gene3D" id="1.10.760.10">
    <property type="entry name" value="Cytochrome c-like domain"/>
    <property type="match status" value="1"/>
</dbReference>
<feature type="region of interest" description="Disordered" evidence="7">
    <location>
        <begin position="31"/>
        <end position="50"/>
    </location>
</feature>
<name>A0ABP9WTY3_9GAMM</name>
<dbReference type="EMBL" id="BAABRT010000023">
    <property type="protein sequence ID" value="GAA5525951.1"/>
    <property type="molecule type" value="Genomic_DNA"/>
</dbReference>
<comment type="caution">
    <text evidence="9">The sequence shown here is derived from an EMBL/GenBank/DDBJ whole genome shotgun (WGS) entry which is preliminary data.</text>
</comment>
<keyword evidence="10" id="KW-1185">Reference proteome</keyword>
<keyword evidence="1" id="KW-0813">Transport</keyword>
<dbReference type="RefSeq" id="WP_345552045.1">
    <property type="nucleotide sequence ID" value="NZ_BAABRT010000023.1"/>
</dbReference>
<dbReference type="PANTHER" id="PTHR40942">
    <property type="match status" value="1"/>
</dbReference>
<keyword evidence="2 6" id="KW-0349">Heme</keyword>
<feature type="compositionally biased region" description="Low complexity" evidence="7">
    <location>
        <begin position="31"/>
        <end position="48"/>
    </location>
</feature>
<dbReference type="PANTHER" id="PTHR40942:SF2">
    <property type="entry name" value="CYTOCHROME-RELATED"/>
    <property type="match status" value="1"/>
</dbReference>
<gene>
    <name evidence="9" type="ORF">Maes01_02529</name>
</gene>
<keyword evidence="4" id="KW-0249">Electron transport</keyword>
<organism evidence="9 10">
    <name type="scientific">Microbulbifer aestuariivivens</name>
    <dbReference type="NCBI Taxonomy" id="1908308"/>
    <lineage>
        <taxon>Bacteria</taxon>
        <taxon>Pseudomonadati</taxon>
        <taxon>Pseudomonadota</taxon>
        <taxon>Gammaproteobacteria</taxon>
        <taxon>Cellvibrionales</taxon>
        <taxon>Microbulbiferaceae</taxon>
        <taxon>Microbulbifer</taxon>
    </lineage>
</organism>
<evidence type="ECO:0000256" key="6">
    <source>
        <dbReference type="PROSITE-ProRule" id="PRU00433"/>
    </source>
</evidence>
<dbReference type="PRINTS" id="PR00607">
    <property type="entry name" value="CYTCHROMECIE"/>
</dbReference>
<evidence type="ECO:0000313" key="9">
    <source>
        <dbReference type="EMBL" id="GAA5525951.1"/>
    </source>
</evidence>
<reference evidence="9 10" key="1">
    <citation type="submission" date="2024-02" db="EMBL/GenBank/DDBJ databases">
        <title>Microbulbifer aestuariivivens NBRC 112533.</title>
        <authorList>
            <person name="Ichikawa N."/>
            <person name="Katano-Makiyama Y."/>
            <person name="Hidaka K."/>
        </authorList>
    </citation>
    <scope>NUCLEOTIDE SEQUENCE [LARGE SCALE GENOMIC DNA]</scope>
    <source>
        <strain evidence="9 10">NBRC 112533</strain>
    </source>
</reference>
<evidence type="ECO:0000256" key="1">
    <source>
        <dbReference type="ARBA" id="ARBA00022448"/>
    </source>
</evidence>
<evidence type="ECO:0000313" key="10">
    <source>
        <dbReference type="Proteomes" id="UP001408594"/>
    </source>
</evidence>
<feature type="domain" description="Cytochrome c" evidence="8">
    <location>
        <begin position="53"/>
        <end position="133"/>
    </location>
</feature>
<evidence type="ECO:0000256" key="5">
    <source>
        <dbReference type="ARBA" id="ARBA00023004"/>
    </source>
</evidence>
<accession>A0ABP9WTY3</accession>
<evidence type="ECO:0000256" key="2">
    <source>
        <dbReference type="ARBA" id="ARBA00022617"/>
    </source>
</evidence>
<sequence length="138" mass="14946">MSLFHGALGPASISRAFFFYAAVALLSACSPPEPESSQSETSSVEPASLAETKQLRDINQLYQRTCISCHSNGLNGAPRTGDQSVWAVRMEKGMDTLVENARNGFQAMPPRGLCFDCSDEEYAALIHLMAEESNEGQP</sequence>
<evidence type="ECO:0000256" key="3">
    <source>
        <dbReference type="ARBA" id="ARBA00022723"/>
    </source>
</evidence>
<protein>
    <recommendedName>
        <fullName evidence="8">Cytochrome c domain-containing protein</fullName>
    </recommendedName>
</protein>
<keyword evidence="5 6" id="KW-0408">Iron</keyword>
<evidence type="ECO:0000256" key="7">
    <source>
        <dbReference type="SAM" id="MobiDB-lite"/>
    </source>
</evidence>
<dbReference type="SUPFAM" id="SSF46626">
    <property type="entry name" value="Cytochrome c"/>
    <property type="match status" value="1"/>
</dbReference>
<dbReference type="InterPro" id="IPR009056">
    <property type="entry name" value="Cyt_c-like_dom"/>
</dbReference>
<keyword evidence="3 6" id="KW-0479">Metal-binding</keyword>